<dbReference type="EMBL" id="ML121536">
    <property type="protein sequence ID" value="RPB26065.1"/>
    <property type="molecule type" value="Genomic_DNA"/>
</dbReference>
<evidence type="ECO:0000313" key="4">
    <source>
        <dbReference type="Proteomes" id="UP000267821"/>
    </source>
</evidence>
<dbReference type="PANTHER" id="PTHR43991:SF9">
    <property type="entry name" value="DUF2415 DOMAIN-CONTAINING PROTEIN"/>
    <property type="match status" value="1"/>
</dbReference>
<feature type="compositionally biased region" description="Basic and acidic residues" evidence="1">
    <location>
        <begin position="599"/>
        <end position="608"/>
    </location>
</feature>
<feature type="compositionally biased region" description="Basic and acidic residues" evidence="1">
    <location>
        <begin position="359"/>
        <end position="372"/>
    </location>
</feature>
<feature type="domain" description="DUF2415" evidence="2">
    <location>
        <begin position="296"/>
        <end position="336"/>
    </location>
</feature>
<dbReference type="InParanoid" id="A0A3N4M7Y0"/>
<accession>A0A3N4M7Y0</accession>
<sequence length="654" mass="73146">MTIDDPVQYSSLILPSSPTFYHAKIPDKHWQLRSLLCSPESDILYYPTGKNIYLLNTKSRRRELVASLPFNPRCIGARYGWACAGGKDNGHFASIRIGRYGKPRPCHEDESVGMEMDAEEESMLRPEVNISELTGSIVNSITLHRPQGSQNDDDVLAILTNNDKTVRVFSLAQNCVQATLHLPISTNHASMSPDGKHLVVVGDSTKVYFYHSNPGTSLNCETGREPWTLTCQLSAGVYDALISTAFCPSSVLCAVASQEGTITIFDTRHLSRSLSPDRPSPIVKQILSTRPKTYAGAVRSIQFSPAPLDILVWAEHSGRVTIADTRSNFSKRQVIDVLNNSEKIVDVDVVGASDDDPPSECREEQRRRSLTREEDEDEEDATTEEIEGYFRAHFMGRDGWMTNPTVSTTPLNHVSIGPTASPGFMHPRYYMRNIPSAVVSPYTLNPSAGTPHITISTSDNSSTNAMGFRPASPTSPNPLRDYRERQLDRARQRIHDAPRRRNPTVPPTSQFVEVSPSINADDPSTVVADNNNTGPNRPVHWRIDYEAQRRPAEEVDQLQRNREQLSLMIAEERRRNILRRTNNTTRVNRRHGFNGSSVQRDHEPSENRTCEDVDITGCTMSVDGSKLYIATDKGIVEYKIDIAGRRVFPSLQCR</sequence>
<evidence type="ECO:0000256" key="1">
    <source>
        <dbReference type="SAM" id="MobiDB-lite"/>
    </source>
</evidence>
<feature type="region of interest" description="Disordered" evidence="1">
    <location>
        <begin position="496"/>
        <end position="522"/>
    </location>
</feature>
<evidence type="ECO:0000313" key="3">
    <source>
        <dbReference type="EMBL" id="RPB26065.1"/>
    </source>
</evidence>
<dbReference type="SUPFAM" id="SSF50978">
    <property type="entry name" value="WD40 repeat-like"/>
    <property type="match status" value="1"/>
</dbReference>
<feature type="region of interest" description="Disordered" evidence="1">
    <location>
        <begin position="587"/>
        <end position="608"/>
    </location>
</feature>
<feature type="region of interest" description="Disordered" evidence="1">
    <location>
        <begin position="348"/>
        <end position="384"/>
    </location>
</feature>
<feature type="region of interest" description="Disordered" evidence="1">
    <location>
        <begin position="453"/>
        <end position="480"/>
    </location>
</feature>
<organism evidence="3 4">
    <name type="scientific">Terfezia boudieri ATCC MYA-4762</name>
    <dbReference type="NCBI Taxonomy" id="1051890"/>
    <lineage>
        <taxon>Eukaryota</taxon>
        <taxon>Fungi</taxon>
        <taxon>Dikarya</taxon>
        <taxon>Ascomycota</taxon>
        <taxon>Pezizomycotina</taxon>
        <taxon>Pezizomycetes</taxon>
        <taxon>Pezizales</taxon>
        <taxon>Pezizaceae</taxon>
        <taxon>Terfezia</taxon>
    </lineage>
</organism>
<dbReference type="OrthoDB" id="418169at2759"/>
<protein>
    <recommendedName>
        <fullName evidence="2">DUF2415 domain-containing protein</fullName>
    </recommendedName>
</protein>
<reference evidence="3 4" key="1">
    <citation type="journal article" date="2018" name="Nat. Ecol. Evol.">
        <title>Pezizomycetes genomes reveal the molecular basis of ectomycorrhizal truffle lifestyle.</title>
        <authorList>
            <person name="Murat C."/>
            <person name="Payen T."/>
            <person name="Noel B."/>
            <person name="Kuo A."/>
            <person name="Morin E."/>
            <person name="Chen J."/>
            <person name="Kohler A."/>
            <person name="Krizsan K."/>
            <person name="Balestrini R."/>
            <person name="Da Silva C."/>
            <person name="Montanini B."/>
            <person name="Hainaut M."/>
            <person name="Levati E."/>
            <person name="Barry K.W."/>
            <person name="Belfiori B."/>
            <person name="Cichocki N."/>
            <person name="Clum A."/>
            <person name="Dockter R.B."/>
            <person name="Fauchery L."/>
            <person name="Guy J."/>
            <person name="Iotti M."/>
            <person name="Le Tacon F."/>
            <person name="Lindquist E.A."/>
            <person name="Lipzen A."/>
            <person name="Malagnac F."/>
            <person name="Mello A."/>
            <person name="Molinier V."/>
            <person name="Miyauchi S."/>
            <person name="Poulain J."/>
            <person name="Riccioni C."/>
            <person name="Rubini A."/>
            <person name="Sitrit Y."/>
            <person name="Splivallo R."/>
            <person name="Traeger S."/>
            <person name="Wang M."/>
            <person name="Zifcakova L."/>
            <person name="Wipf D."/>
            <person name="Zambonelli A."/>
            <person name="Paolocci F."/>
            <person name="Nowrousian M."/>
            <person name="Ottonello S."/>
            <person name="Baldrian P."/>
            <person name="Spatafora J.W."/>
            <person name="Henrissat B."/>
            <person name="Nagy L.G."/>
            <person name="Aury J.M."/>
            <person name="Wincker P."/>
            <person name="Grigoriev I.V."/>
            <person name="Bonfante P."/>
            <person name="Martin F.M."/>
        </authorList>
    </citation>
    <scope>NUCLEOTIDE SEQUENCE [LARGE SCALE GENOMIC DNA]</scope>
    <source>
        <strain evidence="3 4">ATCC MYA-4762</strain>
    </source>
</reference>
<dbReference type="InterPro" id="IPR019417">
    <property type="entry name" value="DUF2415"/>
</dbReference>
<dbReference type="Pfam" id="PF10313">
    <property type="entry name" value="DUF2415"/>
    <property type="match status" value="1"/>
</dbReference>
<dbReference type="STRING" id="1051890.A0A3N4M7Y0"/>
<dbReference type="InterPro" id="IPR015943">
    <property type="entry name" value="WD40/YVTN_repeat-like_dom_sf"/>
</dbReference>
<proteinExistence type="predicted"/>
<dbReference type="PANTHER" id="PTHR43991">
    <property type="entry name" value="WD REPEAT PROTEIN (AFU_ORTHOLOGUE AFUA_8G05640)-RELATED"/>
    <property type="match status" value="1"/>
</dbReference>
<keyword evidence="4" id="KW-1185">Reference proteome</keyword>
<feature type="compositionally biased region" description="Acidic residues" evidence="1">
    <location>
        <begin position="373"/>
        <end position="384"/>
    </location>
</feature>
<evidence type="ECO:0000259" key="2">
    <source>
        <dbReference type="Pfam" id="PF10313"/>
    </source>
</evidence>
<feature type="compositionally biased region" description="Low complexity" evidence="1">
    <location>
        <begin position="453"/>
        <end position="464"/>
    </location>
</feature>
<gene>
    <name evidence="3" type="ORF">L211DRAFT_74326</name>
</gene>
<name>A0A3N4M7Y0_9PEZI</name>
<dbReference type="Gene3D" id="2.130.10.10">
    <property type="entry name" value="YVTN repeat-like/Quinoprotein amine dehydrogenase"/>
    <property type="match status" value="1"/>
</dbReference>
<dbReference type="InterPro" id="IPR036322">
    <property type="entry name" value="WD40_repeat_dom_sf"/>
</dbReference>
<dbReference type="AlphaFoldDB" id="A0A3N4M7Y0"/>
<feature type="compositionally biased region" description="Polar residues" evidence="1">
    <location>
        <begin position="507"/>
        <end position="518"/>
    </location>
</feature>
<dbReference type="Proteomes" id="UP000267821">
    <property type="component" value="Unassembled WGS sequence"/>
</dbReference>